<evidence type="ECO:0000256" key="1">
    <source>
        <dbReference type="SAM" id="MobiDB-lite"/>
    </source>
</evidence>
<dbReference type="OrthoDB" id="3628263at2"/>
<dbReference type="EMBL" id="FOEF01000036">
    <property type="protein sequence ID" value="SEP54078.1"/>
    <property type="molecule type" value="Genomic_DNA"/>
</dbReference>
<dbReference type="STRING" id="394193.SAMN04489732_13635"/>
<dbReference type="RefSeq" id="WP_091629137.1">
    <property type="nucleotide sequence ID" value="NZ_FOEF01000036.1"/>
</dbReference>
<sequence>MADATAVPDLGWAVANMEFRHIEHDPILGPLLEQLLLRCVEAAMTRSAIAARFGFPIGGIRRVLRRADADGVPDRASAARQRKRGRGKRGATPVSEETLEQFAAGIGDALRQERQKHGWTRQIMNGRLRLDRSVQKLASHERGTRAMSVCQFAEYCAVLGVQPGEIFDRVYQGVFGQPDDTVIVDLAVLAGCGQPQLARWATLRLAEPEASDTGLATLPRSAQDALAVVCGVELPQLLDILSAA</sequence>
<keyword evidence="3" id="KW-1185">Reference proteome</keyword>
<reference evidence="2 3" key="1">
    <citation type="submission" date="2016-10" db="EMBL/GenBank/DDBJ databases">
        <authorList>
            <person name="de Groot N.N."/>
        </authorList>
    </citation>
    <scope>NUCLEOTIDE SEQUENCE [LARGE SCALE GENOMIC DNA]</scope>
    <source>
        <strain evidence="2 3">DSM 44993</strain>
    </source>
</reference>
<accession>A0A1H8YRR7</accession>
<evidence type="ECO:0000313" key="3">
    <source>
        <dbReference type="Proteomes" id="UP000198582"/>
    </source>
</evidence>
<dbReference type="SUPFAM" id="SSF47413">
    <property type="entry name" value="lambda repressor-like DNA-binding domains"/>
    <property type="match status" value="1"/>
</dbReference>
<dbReference type="Proteomes" id="UP000198582">
    <property type="component" value="Unassembled WGS sequence"/>
</dbReference>
<organism evidence="2 3">
    <name type="scientific">Amycolatopsis saalfeldensis</name>
    <dbReference type="NCBI Taxonomy" id="394193"/>
    <lineage>
        <taxon>Bacteria</taxon>
        <taxon>Bacillati</taxon>
        <taxon>Actinomycetota</taxon>
        <taxon>Actinomycetes</taxon>
        <taxon>Pseudonocardiales</taxon>
        <taxon>Pseudonocardiaceae</taxon>
        <taxon>Amycolatopsis</taxon>
    </lineage>
</organism>
<evidence type="ECO:0008006" key="4">
    <source>
        <dbReference type="Google" id="ProtNLM"/>
    </source>
</evidence>
<proteinExistence type="predicted"/>
<dbReference type="Gene3D" id="1.10.260.40">
    <property type="entry name" value="lambda repressor-like DNA-binding domains"/>
    <property type="match status" value="1"/>
</dbReference>
<gene>
    <name evidence="2" type="ORF">SAMN04489732_13635</name>
</gene>
<dbReference type="InterPro" id="IPR001387">
    <property type="entry name" value="Cro/C1-type_HTH"/>
</dbReference>
<dbReference type="GO" id="GO:0003677">
    <property type="term" value="F:DNA binding"/>
    <property type="evidence" value="ECO:0007669"/>
    <property type="project" value="InterPro"/>
</dbReference>
<feature type="region of interest" description="Disordered" evidence="1">
    <location>
        <begin position="71"/>
        <end position="94"/>
    </location>
</feature>
<dbReference type="CDD" id="cd00093">
    <property type="entry name" value="HTH_XRE"/>
    <property type="match status" value="1"/>
</dbReference>
<protein>
    <recommendedName>
        <fullName evidence="4">Helix-turn-helix domain-containing protein</fullName>
    </recommendedName>
</protein>
<dbReference type="AlphaFoldDB" id="A0A1H8YRR7"/>
<evidence type="ECO:0000313" key="2">
    <source>
        <dbReference type="EMBL" id="SEP54078.1"/>
    </source>
</evidence>
<name>A0A1H8YRR7_9PSEU</name>
<feature type="compositionally biased region" description="Basic residues" evidence="1">
    <location>
        <begin position="80"/>
        <end position="89"/>
    </location>
</feature>
<dbReference type="InterPro" id="IPR010982">
    <property type="entry name" value="Lambda_DNA-bd_dom_sf"/>
</dbReference>